<feature type="signal peptide" evidence="2">
    <location>
        <begin position="1"/>
        <end position="22"/>
    </location>
</feature>
<reference evidence="4 5" key="1">
    <citation type="submission" date="2023-01" db="EMBL/GenBank/DDBJ databases">
        <title>Exploring GABA producing Bacteroides strains toward improving mental health.</title>
        <authorList>
            <person name="Yousuf B."/>
            <person name="Bouhlel N.E."/>
            <person name="Mottawea W."/>
            <person name="Hammami R."/>
        </authorList>
    </citation>
    <scope>NUCLEOTIDE SEQUENCE [LARGE SCALE GENOMIC DNA]</scope>
    <source>
        <strain evidence="4 5">UO.H1054</strain>
    </source>
</reference>
<name>A0ABT5HE54_9BACE</name>
<dbReference type="Pfam" id="PF15979">
    <property type="entry name" value="Glyco_hydro_115"/>
    <property type="match status" value="1"/>
</dbReference>
<dbReference type="InterPro" id="IPR042301">
    <property type="entry name" value="GH115_sf"/>
</dbReference>
<evidence type="ECO:0000256" key="2">
    <source>
        <dbReference type="SAM" id="SignalP"/>
    </source>
</evidence>
<dbReference type="Proteomes" id="UP001215398">
    <property type="component" value="Unassembled WGS sequence"/>
</dbReference>
<feature type="chain" id="PRO_5046864211" evidence="2">
    <location>
        <begin position="23"/>
        <end position="989"/>
    </location>
</feature>
<keyword evidence="5" id="KW-1185">Reference proteome</keyword>
<accession>A0ABT5HE54</accession>
<dbReference type="SUPFAM" id="SSF55545">
    <property type="entry name" value="beta-N-acetylhexosaminidase-like domain"/>
    <property type="match status" value="1"/>
</dbReference>
<feature type="domain" description="Gylcosyl hydrolase 115 C-terminal" evidence="3">
    <location>
        <begin position="795"/>
        <end position="984"/>
    </location>
</feature>
<evidence type="ECO:0000313" key="5">
    <source>
        <dbReference type="Proteomes" id="UP001215398"/>
    </source>
</evidence>
<evidence type="ECO:0000256" key="1">
    <source>
        <dbReference type="ARBA" id="ARBA00022801"/>
    </source>
</evidence>
<dbReference type="GO" id="GO:0016787">
    <property type="term" value="F:hydrolase activity"/>
    <property type="evidence" value="ECO:0007669"/>
    <property type="project" value="UniProtKB-KW"/>
</dbReference>
<organism evidence="4 5">
    <name type="scientific">Bacteroides zhangwenhongii</name>
    <dbReference type="NCBI Taxonomy" id="2650157"/>
    <lineage>
        <taxon>Bacteria</taxon>
        <taxon>Pseudomonadati</taxon>
        <taxon>Bacteroidota</taxon>
        <taxon>Bacteroidia</taxon>
        <taxon>Bacteroidales</taxon>
        <taxon>Bacteroidaceae</taxon>
        <taxon>Bacteroides</taxon>
    </lineage>
</organism>
<dbReference type="Gene3D" id="1.20.58.2150">
    <property type="match status" value="1"/>
</dbReference>
<keyword evidence="2" id="KW-0732">Signal</keyword>
<dbReference type="Gene3D" id="2.60.120.1620">
    <property type="match status" value="1"/>
</dbReference>
<dbReference type="InterPro" id="IPR031924">
    <property type="entry name" value="GH115"/>
</dbReference>
<dbReference type="Pfam" id="PF17829">
    <property type="entry name" value="GH115_C"/>
    <property type="match status" value="1"/>
</dbReference>
<dbReference type="RefSeq" id="WP_272721402.1">
    <property type="nucleotide sequence ID" value="NZ_JAQPYS010000119.1"/>
</dbReference>
<protein>
    <submittedName>
        <fullName evidence="4">Glycosyl hydrolase 115 family protein</fullName>
    </submittedName>
</protein>
<dbReference type="PANTHER" id="PTHR37842:SF2">
    <property type="entry name" value="GYLCOSYL HYDROLASE 115 C-TERMINAL DOMAIN-CONTAINING PROTEIN"/>
    <property type="match status" value="1"/>
</dbReference>
<sequence length="989" mass="111877">MRNKQKFFVCLMVALSSMSIKANSIVDGLGFGMPSYIQQTRSEGSFRIAGNGTAAKICVDPSDWKGVVRAANDLGDDVCKVSGLSAKVISTTSILSSSVIVGTIGKSKLIDRLVSEKKIDVSEIQGKWESFLIQTVDGNLVIAGSDKRGTIYGIYDVSEKIGVSPWYWWADVPVKKSEAIYVKSGRYIQPSPKVKYRGIFINDEEPSFGQWTRAKFGGFNSKMYSHMFELLLRLKANYLWPAMWSSAFNEDDPMNSVVADEYGIVMGTSHHEPMMRAHKEYTRRRKEVGPWDYIVNREGVDRFFQEGLERNKAYDNLITIGMRGDGDVAMGKGSDEENMATLDSVIKGQRELIHKVYGKDPAEVPQTWAIFTEVQRYYDKGFTVPDDVLLMFCDNNWGYIRRIGPAKEKERKGGMGLYYHIDMNGGPWNDRWINTTTIPKLREQFNLAYQTGIDDLWIVNVGDLKPKELPIDFIMRYAWNPDAIPANKVWDYMVNWAAGIFGERYAEEIADIVSKYSKYNLWRKPEVQATTVFSVVNHLEADRVISLWRDVATKAEALRDKIAPEAQDAYYQLVLYPAKASAGVAEIYLAAAKNNLYAEQGRVSANDYAGRVRELFEIDKKLGEYYNTSMANGKWKNMMKDVHLGYVKWSMPKKDSLPNLKEVVPEEFPKMGVAVEGCIKSWPGSDNKAILPTFDWLSNQSYYIDVFNRGNGSFRFKARANKSWVKLSQTKGTVEKDARIQVSIDWGKLPFGESEAMIEIVQKQVTVPVYVHVVKTELPKTQEPYWGNLANAEFSIPANQYNANIAGKNARWIVLPDLGRDEACMGIQPVTAPSAEPRNAPCLEYKVFLPKVGKTTVCLGILPTQDVYPQRGLRIAMGLDNNEPQIIDARKGFVDTFSEYNSKNLAKSKVLKPLPSRNRSIKLIATGQSRRNEVFDNLRWLDVEVEVLEPGMHTLKIFMIDPEIVLEKIVVNPDNKYPSYFGAPSVRHN</sequence>
<dbReference type="Gene3D" id="3.30.379.10">
    <property type="entry name" value="Chitobiase/beta-hexosaminidase domain 2-like"/>
    <property type="match status" value="1"/>
</dbReference>
<keyword evidence="1 4" id="KW-0378">Hydrolase</keyword>
<evidence type="ECO:0000313" key="4">
    <source>
        <dbReference type="EMBL" id="MDC7138727.1"/>
    </source>
</evidence>
<dbReference type="EMBL" id="JAQPYS010000119">
    <property type="protein sequence ID" value="MDC7138727.1"/>
    <property type="molecule type" value="Genomic_DNA"/>
</dbReference>
<dbReference type="InterPro" id="IPR029018">
    <property type="entry name" value="Hex-like_dom2"/>
</dbReference>
<proteinExistence type="predicted"/>
<evidence type="ECO:0000259" key="3">
    <source>
        <dbReference type="Pfam" id="PF17829"/>
    </source>
</evidence>
<comment type="caution">
    <text evidence="4">The sequence shown here is derived from an EMBL/GenBank/DDBJ whole genome shotgun (WGS) entry which is preliminary data.</text>
</comment>
<dbReference type="PANTHER" id="PTHR37842">
    <property type="match status" value="1"/>
</dbReference>
<dbReference type="Gene3D" id="3.20.20.520">
    <property type="entry name" value="Glycosyl hydrolase family 115"/>
    <property type="match status" value="1"/>
</dbReference>
<dbReference type="InterPro" id="IPR041437">
    <property type="entry name" value="GH115_C"/>
</dbReference>
<gene>
    <name evidence="4" type="ORF">PQG98_20660</name>
</gene>